<protein>
    <submittedName>
        <fullName evidence="1">Uncharacterized protein</fullName>
    </submittedName>
</protein>
<sequence length="77" mass="8933">MAAYLHTNVAPFIITDTYRSPKWKFNPKVVFVFVNLLALYIGDRSRDLIDQLESNVNLSTHKPANYDTLRDSMIYPL</sequence>
<proteinExistence type="predicted"/>
<reference evidence="1 2" key="1">
    <citation type="journal article" date="2020" name="Phytopathology">
        <title>A high-quality genome resource of Botrytis fragariae, a new and rapidly spreading fungal pathogen causing strawberry gray mold in the U.S.A.</title>
        <authorList>
            <person name="Wu Y."/>
            <person name="Saski C.A."/>
            <person name="Schnabel G."/>
            <person name="Xiao S."/>
            <person name="Hu M."/>
        </authorList>
    </citation>
    <scope>NUCLEOTIDE SEQUENCE [LARGE SCALE GENOMIC DNA]</scope>
    <source>
        <strain evidence="1 2">BVB16</strain>
    </source>
</reference>
<organism evidence="1 2">
    <name type="scientific">Botrytis fragariae</name>
    <dbReference type="NCBI Taxonomy" id="1964551"/>
    <lineage>
        <taxon>Eukaryota</taxon>
        <taxon>Fungi</taxon>
        <taxon>Dikarya</taxon>
        <taxon>Ascomycota</taxon>
        <taxon>Pezizomycotina</taxon>
        <taxon>Leotiomycetes</taxon>
        <taxon>Helotiales</taxon>
        <taxon>Sclerotiniaceae</taxon>
        <taxon>Botrytis</taxon>
    </lineage>
</organism>
<name>A0A8H6AN12_9HELO</name>
<evidence type="ECO:0000313" key="1">
    <source>
        <dbReference type="EMBL" id="KAF5870532.1"/>
    </source>
</evidence>
<dbReference type="AlphaFoldDB" id="A0A8H6AN12"/>
<evidence type="ECO:0000313" key="2">
    <source>
        <dbReference type="Proteomes" id="UP000531561"/>
    </source>
</evidence>
<dbReference type="RefSeq" id="XP_037189479.1">
    <property type="nucleotide sequence ID" value="XM_037340256.1"/>
</dbReference>
<comment type="caution">
    <text evidence="1">The sequence shown here is derived from an EMBL/GenBank/DDBJ whole genome shotgun (WGS) entry which is preliminary data.</text>
</comment>
<dbReference type="Proteomes" id="UP000531561">
    <property type="component" value="Unassembled WGS sequence"/>
</dbReference>
<accession>A0A8H6AN12</accession>
<dbReference type="GeneID" id="59263948"/>
<dbReference type="EMBL" id="JABFCT010000014">
    <property type="protein sequence ID" value="KAF5870532.1"/>
    <property type="molecule type" value="Genomic_DNA"/>
</dbReference>
<keyword evidence="2" id="KW-1185">Reference proteome</keyword>
<gene>
    <name evidence="1" type="ORF">Bfra_009920</name>
</gene>